<dbReference type="OrthoDB" id="9782291at2"/>
<dbReference type="PANTHER" id="PTHR42709:SF9">
    <property type="entry name" value="ALKALINE PHOSPHATASE LIKE PROTEIN"/>
    <property type="match status" value="1"/>
</dbReference>
<protein>
    <submittedName>
        <fullName evidence="4">DedA family protein</fullName>
    </submittedName>
</protein>
<evidence type="ECO:0000259" key="3">
    <source>
        <dbReference type="Pfam" id="PF09335"/>
    </source>
</evidence>
<dbReference type="InterPro" id="IPR032816">
    <property type="entry name" value="VTT_dom"/>
</dbReference>
<dbReference type="InterPro" id="IPR051311">
    <property type="entry name" value="DedA_domain"/>
</dbReference>
<evidence type="ECO:0000313" key="5">
    <source>
        <dbReference type="Proteomes" id="UP000308230"/>
    </source>
</evidence>
<reference evidence="4 5" key="1">
    <citation type="submission" date="2019-04" db="EMBL/GenBank/DDBJ databases">
        <title>Bacillus caeni sp. nov., a bacterium isolated from mangrove sediment.</title>
        <authorList>
            <person name="Huang H."/>
            <person name="Mo K."/>
            <person name="Hu Y."/>
        </authorList>
    </citation>
    <scope>NUCLEOTIDE SEQUENCE [LARGE SCALE GENOMIC DNA]</scope>
    <source>
        <strain evidence="4 5">HB172195</strain>
    </source>
</reference>
<dbReference type="AlphaFoldDB" id="A0A5R9EZ24"/>
<keyword evidence="2" id="KW-0812">Transmembrane</keyword>
<feature type="domain" description="VTT" evidence="3">
    <location>
        <begin position="41"/>
        <end position="155"/>
    </location>
</feature>
<dbReference type="EMBL" id="SWLG01000010">
    <property type="protein sequence ID" value="TLS36447.1"/>
    <property type="molecule type" value="Genomic_DNA"/>
</dbReference>
<feature type="transmembrane region" description="Helical" evidence="2">
    <location>
        <begin position="171"/>
        <end position="192"/>
    </location>
</feature>
<feature type="transmembrane region" description="Helical" evidence="2">
    <location>
        <begin position="47"/>
        <end position="70"/>
    </location>
</feature>
<feature type="transmembrane region" description="Helical" evidence="2">
    <location>
        <begin position="400"/>
        <end position="418"/>
    </location>
</feature>
<evidence type="ECO:0000256" key="1">
    <source>
        <dbReference type="ARBA" id="ARBA00010792"/>
    </source>
</evidence>
<keyword evidence="5" id="KW-1185">Reference proteome</keyword>
<keyword evidence="2" id="KW-0472">Membrane</keyword>
<feature type="transmembrane region" description="Helical" evidence="2">
    <location>
        <begin position="219"/>
        <end position="239"/>
    </location>
</feature>
<feature type="transmembrane region" description="Helical" evidence="2">
    <location>
        <begin position="12"/>
        <end position="35"/>
    </location>
</feature>
<gene>
    <name evidence="4" type="ORF">FCL54_14580</name>
</gene>
<comment type="caution">
    <text evidence="4">The sequence shown here is derived from an EMBL/GenBank/DDBJ whole genome shotgun (WGS) entry which is preliminary data.</text>
</comment>
<accession>A0A5R9EZ24</accession>
<keyword evidence="2" id="KW-1133">Transmembrane helix</keyword>
<feature type="transmembrane region" description="Helical" evidence="2">
    <location>
        <begin position="343"/>
        <end position="359"/>
    </location>
</feature>
<name>A0A5R9EZ24_9BACL</name>
<dbReference type="PANTHER" id="PTHR42709">
    <property type="entry name" value="ALKALINE PHOSPHATASE LIKE PROTEIN"/>
    <property type="match status" value="1"/>
</dbReference>
<feature type="transmembrane region" description="Helical" evidence="2">
    <location>
        <begin position="298"/>
        <end position="315"/>
    </location>
</feature>
<feature type="transmembrane region" description="Helical" evidence="2">
    <location>
        <begin position="132"/>
        <end position="151"/>
    </location>
</feature>
<feature type="transmembrane region" description="Helical" evidence="2">
    <location>
        <begin position="366"/>
        <end position="388"/>
    </location>
</feature>
<dbReference type="GO" id="GO:0005886">
    <property type="term" value="C:plasma membrane"/>
    <property type="evidence" value="ECO:0007669"/>
    <property type="project" value="TreeGrafter"/>
</dbReference>
<dbReference type="RefSeq" id="WP_138127483.1">
    <property type="nucleotide sequence ID" value="NZ_SWLG01000010.1"/>
</dbReference>
<feature type="transmembrane region" description="Helical" evidence="2">
    <location>
        <begin position="266"/>
        <end position="291"/>
    </location>
</feature>
<organism evidence="4 5">
    <name type="scientific">Exobacillus caeni</name>
    <dbReference type="NCBI Taxonomy" id="2574798"/>
    <lineage>
        <taxon>Bacteria</taxon>
        <taxon>Bacillati</taxon>
        <taxon>Bacillota</taxon>
        <taxon>Bacilli</taxon>
        <taxon>Bacillales</taxon>
        <taxon>Guptibacillaceae</taxon>
        <taxon>Exobacillus</taxon>
    </lineage>
</organism>
<proteinExistence type="inferred from homology"/>
<evidence type="ECO:0000256" key="2">
    <source>
        <dbReference type="SAM" id="Phobius"/>
    </source>
</evidence>
<dbReference type="Proteomes" id="UP000308230">
    <property type="component" value="Unassembled WGS sequence"/>
</dbReference>
<comment type="similarity">
    <text evidence="1">Belongs to the DedA family.</text>
</comment>
<dbReference type="Pfam" id="PF09335">
    <property type="entry name" value="VTT_dom"/>
    <property type="match status" value="1"/>
</dbReference>
<evidence type="ECO:0000313" key="4">
    <source>
        <dbReference type="EMBL" id="TLS36447.1"/>
    </source>
</evidence>
<sequence>MEQLFSIFEQHSYLILFLSIFLELLALPISAEFFMSYSGYYIFAGKMIYPLALITAFSASVLSITLTYWIGKSGGYKLVEKYGKYIHLGPSRYQKVSRWFARSGSKLLIFAYFIPGIRHFTGYISGISRISFWRFAIPAYTGAAIWTFSFITLGKVLGPKWEVFHQAAQRYLIVLILIVLLIIIAYILFRLYKKQIKDMLVMLMDYLLLRLRTATRTDVFLAFLSLSLLGFTILMLGMVQDYLFNEFNRFNEVTVYILQSFSGEKWIHALLTLQTTVPSAILITACFVFLIKKSSDRLVDFLLLAIPLLGAPLYFRAIKKIMSLLHSFGVGTSFLLEDFPNKLATITMIVIGTSVYLFARHSVRNVVQILFPISGLLLLSGLAVANISTAAALPSNVLGGYVYGGVWIFLNFLFFELVRITAR</sequence>